<feature type="compositionally biased region" description="Polar residues" evidence="2">
    <location>
        <begin position="255"/>
        <end position="265"/>
    </location>
</feature>
<protein>
    <submittedName>
        <fullName evidence="3">Uncharacterized protein</fullName>
    </submittedName>
</protein>
<feature type="coiled-coil region" evidence="1">
    <location>
        <begin position="285"/>
        <end position="319"/>
    </location>
</feature>
<evidence type="ECO:0000256" key="1">
    <source>
        <dbReference type="SAM" id="Coils"/>
    </source>
</evidence>
<keyword evidence="4" id="KW-1185">Reference proteome</keyword>
<feature type="compositionally biased region" description="Basic and acidic residues" evidence="2">
    <location>
        <begin position="56"/>
        <end position="65"/>
    </location>
</feature>
<feature type="region of interest" description="Disordered" evidence="2">
    <location>
        <begin position="213"/>
        <end position="235"/>
    </location>
</feature>
<feature type="region of interest" description="Disordered" evidence="2">
    <location>
        <begin position="168"/>
        <end position="192"/>
    </location>
</feature>
<feature type="compositionally biased region" description="Acidic residues" evidence="2">
    <location>
        <begin position="83"/>
        <end position="99"/>
    </location>
</feature>
<proteinExistence type="predicted"/>
<evidence type="ECO:0000256" key="2">
    <source>
        <dbReference type="SAM" id="MobiDB-lite"/>
    </source>
</evidence>
<sequence>MASSIECDQPLTTPPTEAVILPTNKASANKDISGEEATPEVKIVSVVPAESVEPVREIKNADDTNKVALDLPFQSPKPATELSPDDTSVEEGEISDDMSDSMAGMRSDSPENEGKQGDFDRITKSGIEPEQEAAMPIVEESVLEMSVLGGRHYLVELSPMTASFPTTNGVPAATNSSETATNKTMTGHSRETAKIQKSITMMNEDDVLNYDAEVDDETPKPSQPTRSVPPHMRPEFQPEVPHQYGLLNSRHSMPVSETSNFNDTSRGPRYPPYEPRRDYVDREQLARISAQLMKTKNELDSERKKNAHLRSTVQMEERQKLEGACSSMLANLLHDQVEALTLKAQVEAKARDLDFREKKIEQYEVYLSEGQKQVKYELEKQGVRPMSTIQLEHVRREVELNVMRSIADVEGKIYIKAESLRLREASQQMREQQYRATIRESVEKELRQKDSLTSEKANEMAEIDYNDGYVAGKEAGRKEAIDKARKLGFLEGYGACHRAQVSLSNFCQGRIPFDSPELAFVHDLSHPHNLFTIGAQIGELEAKGEGSKNGETKVEMKKPVTNGRMYDSVEEKRQTMQKEVIREQKKTEEPIRKMPPPRPTFASELRGASPMHNGHFILANKAASCVFPPTPKTNGFSGGYDIRAPAPAGRESGRRVVRYEGSEYENLIDFD</sequence>
<dbReference type="EMBL" id="ML976319">
    <property type="protein sequence ID" value="KAF1935067.1"/>
    <property type="molecule type" value="Genomic_DNA"/>
</dbReference>
<keyword evidence="1" id="KW-0175">Coiled coil</keyword>
<dbReference type="AlphaFoldDB" id="A0A6A5SCA4"/>
<gene>
    <name evidence="3" type="ORF">EJ02DRAFT_428771</name>
</gene>
<organism evidence="3 4">
    <name type="scientific">Clathrospora elynae</name>
    <dbReference type="NCBI Taxonomy" id="706981"/>
    <lineage>
        <taxon>Eukaryota</taxon>
        <taxon>Fungi</taxon>
        <taxon>Dikarya</taxon>
        <taxon>Ascomycota</taxon>
        <taxon>Pezizomycotina</taxon>
        <taxon>Dothideomycetes</taxon>
        <taxon>Pleosporomycetidae</taxon>
        <taxon>Pleosporales</taxon>
        <taxon>Diademaceae</taxon>
        <taxon>Clathrospora</taxon>
    </lineage>
</organism>
<dbReference type="Proteomes" id="UP000800038">
    <property type="component" value="Unassembled WGS sequence"/>
</dbReference>
<feature type="region of interest" description="Disordered" evidence="2">
    <location>
        <begin position="56"/>
        <end position="121"/>
    </location>
</feature>
<dbReference type="OrthoDB" id="3794025at2759"/>
<evidence type="ECO:0000313" key="4">
    <source>
        <dbReference type="Proteomes" id="UP000800038"/>
    </source>
</evidence>
<feature type="compositionally biased region" description="Basic and acidic residues" evidence="2">
    <location>
        <begin position="108"/>
        <end position="121"/>
    </location>
</feature>
<accession>A0A6A5SCA4</accession>
<reference evidence="3" key="1">
    <citation type="journal article" date="2020" name="Stud. Mycol.">
        <title>101 Dothideomycetes genomes: a test case for predicting lifestyles and emergence of pathogens.</title>
        <authorList>
            <person name="Haridas S."/>
            <person name="Albert R."/>
            <person name="Binder M."/>
            <person name="Bloem J."/>
            <person name="Labutti K."/>
            <person name="Salamov A."/>
            <person name="Andreopoulos B."/>
            <person name="Baker S."/>
            <person name="Barry K."/>
            <person name="Bills G."/>
            <person name="Bluhm B."/>
            <person name="Cannon C."/>
            <person name="Castanera R."/>
            <person name="Culley D."/>
            <person name="Daum C."/>
            <person name="Ezra D."/>
            <person name="Gonzalez J."/>
            <person name="Henrissat B."/>
            <person name="Kuo A."/>
            <person name="Liang C."/>
            <person name="Lipzen A."/>
            <person name="Lutzoni F."/>
            <person name="Magnuson J."/>
            <person name="Mondo S."/>
            <person name="Nolan M."/>
            <person name="Ohm R."/>
            <person name="Pangilinan J."/>
            <person name="Park H.-J."/>
            <person name="Ramirez L."/>
            <person name="Alfaro M."/>
            <person name="Sun H."/>
            <person name="Tritt A."/>
            <person name="Yoshinaga Y."/>
            <person name="Zwiers L.-H."/>
            <person name="Turgeon B."/>
            <person name="Goodwin S."/>
            <person name="Spatafora J."/>
            <person name="Crous P."/>
            <person name="Grigoriev I."/>
        </authorList>
    </citation>
    <scope>NUCLEOTIDE SEQUENCE</scope>
    <source>
        <strain evidence="3">CBS 161.51</strain>
    </source>
</reference>
<name>A0A6A5SCA4_9PLEO</name>
<evidence type="ECO:0000313" key="3">
    <source>
        <dbReference type="EMBL" id="KAF1935067.1"/>
    </source>
</evidence>
<feature type="region of interest" description="Disordered" evidence="2">
    <location>
        <begin position="1"/>
        <end position="38"/>
    </location>
</feature>
<feature type="region of interest" description="Disordered" evidence="2">
    <location>
        <begin position="255"/>
        <end position="276"/>
    </location>
</feature>
<feature type="compositionally biased region" description="Polar residues" evidence="2">
    <location>
        <begin position="168"/>
        <end position="187"/>
    </location>
</feature>